<sequence length="176" mass="20461">PSKEPTSKFLVKLGKNGQEILQMLEMVYGESAGHPSTLRVDENIQRVHDLVTADRRITTRMMEVIPITPQMLRIAVKELQKHQLFVKLKNLRDHIQKYYPVETDLEILEQELQEKLKYAVCVGLIAKYGDDQYCIPTLREEANTVKTAISAFWEMYKNVTQYVNVLFFMQQNAANQ</sequence>
<organism evidence="1 2">
    <name type="scientific">Acromyrmex charruanus</name>
    <dbReference type="NCBI Taxonomy" id="2715315"/>
    <lineage>
        <taxon>Eukaryota</taxon>
        <taxon>Metazoa</taxon>
        <taxon>Ecdysozoa</taxon>
        <taxon>Arthropoda</taxon>
        <taxon>Hexapoda</taxon>
        <taxon>Insecta</taxon>
        <taxon>Pterygota</taxon>
        <taxon>Neoptera</taxon>
        <taxon>Endopterygota</taxon>
        <taxon>Hymenoptera</taxon>
        <taxon>Apocrita</taxon>
        <taxon>Aculeata</taxon>
        <taxon>Formicoidea</taxon>
        <taxon>Formicidae</taxon>
        <taxon>Myrmicinae</taxon>
        <taxon>Acromyrmex</taxon>
    </lineage>
</organism>
<feature type="non-terminal residue" evidence="1">
    <location>
        <position position="1"/>
    </location>
</feature>
<proteinExistence type="predicted"/>
<comment type="caution">
    <text evidence="1">The sequence shown here is derived from an EMBL/GenBank/DDBJ whole genome shotgun (WGS) entry which is preliminary data.</text>
</comment>
<evidence type="ECO:0000313" key="2">
    <source>
        <dbReference type="Proteomes" id="UP000669903"/>
    </source>
</evidence>
<protein>
    <submittedName>
        <fullName evidence="1">GVQW3 protein</fullName>
    </submittedName>
</protein>
<evidence type="ECO:0000313" key="1">
    <source>
        <dbReference type="EMBL" id="KAG5333537.1"/>
    </source>
</evidence>
<dbReference type="Proteomes" id="UP000669903">
    <property type="component" value="Unassembled WGS sequence"/>
</dbReference>
<accession>A0A836K0S6</accession>
<feature type="non-terminal residue" evidence="1">
    <location>
        <position position="176"/>
    </location>
</feature>
<gene>
    <name evidence="1" type="primary">Gvqw3_21</name>
    <name evidence="1" type="ORF">G6Z76_0011068</name>
</gene>
<name>A0A836K0S6_9HYME</name>
<dbReference type="AlphaFoldDB" id="A0A836K0S6"/>
<keyword evidence="2" id="KW-1185">Reference proteome</keyword>
<dbReference type="EMBL" id="JAANIC010004832">
    <property type="protein sequence ID" value="KAG5333537.1"/>
    <property type="molecule type" value="Genomic_DNA"/>
</dbReference>
<reference evidence="1" key="1">
    <citation type="submission" date="2020-03" db="EMBL/GenBank/DDBJ databases">
        <title>Relaxed selection underlies rapid genomic changes in the transitions from sociality to social parasitism in ants.</title>
        <authorList>
            <person name="Bi X."/>
        </authorList>
    </citation>
    <scope>NUCLEOTIDE SEQUENCE</scope>
    <source>
        <strain evidence="1">BGI-DK2014a</strain>
        <tissue evidence="1">Whole body</tissue>
    </source>
</reference>